<protein>
    <submittedName>
        <fullName evidence="1">Uncharacterized protein</fullName>
    </submittedName>
</protein>
<name>A0A3M8SJZ2_PSEPU</name>
<organism evidence="1 2">
    <name type="scientific">Pseudomonas putida</name>
    <name type="common">Arthrobacter siderocapsulatus</name>
    <dbReference type="NCBI Taxonomy" id="303"/>
    <lineage>
        <taxon>Bacteria</taxon>
        <taxon>Pseudomonadati</taxon>
        <taxon>Pseudomonadota</taxon>
        <taxon>Gammaproteobacteria</taxon>
        <taxon>Pseudomonadales</taxon>
        <taxon>Pseudomonadaceae</taxon>
        <taxon>Pseudomonas</taxon>
    </lineage>
</organism>
<evidence type="ECO:0000313" key="1">
    <source>
        <dbReference type="EMBL" id="RNF81668.1"/>
    </source>
</evidence>
<dbReference type="Proteomes" id="UP000278162">
    <property type="component" value="Unassembled WGS sequence"/>
</dbReference>
<reference evidence="1 2" key="1">
    <citation type="submission" date="2018-10" db="EMBL/GenBank/DDBJ databases">
        <title>An outbreak of IMP-63 producing strain in France.</title>
        <authorList>
            <person name="Bour M."/>
            <person name="Liapis E."/>
            <person name="Plesiat P."/>
        </authorList>
    </citation>
    <scope>NUCLEOTIDE SEQUENCE [LARGE SCALE GENOMIC DNA]</scope>
    <source>
        <strain evidence="1 2">12917</strain>
    </source>
</reference>
<proteinExistence type="predicted"/>
<sequence length="64" mass="6688">MPASSRVNPLPQVLRRLEDTAVPVGAGSPAKRPARLSPDSGQCVFLTADCLAPPHSPELSAKLI</sequence>
<dbReference type="EMBL" id="RJAI01000079">
    <property type="protein sequence ID" value="RNF81668.1"/>
    <property type="molecule type" value="Genomic_DNA"/>
</dbReference>
<gene>
    <name evidence="1" type="ORF">EFK07_25855</name>
</gene>
<comment type="caution">
    <text evidence="1">The sequence shown here is derived from an EMBL/GenBank/DDBJ whole genome shotgun (WGS) entry which is preliminary data.</text>
</comment>
<evidence type="ECO:0000313" key="2">
    <source>
        <dbReference type="Proteomes" id="UP000278162"/>
    </source>
</evidence>
<dbReference type="AlphaFoldDB" id="A0A3M8SJZ2"/>
<accession>A0A3M8SJZ2</accession>